<dbReference type="Proteomes" id="UP000796761">
    <property type="component" value="Unassembled WGS sequence"/>
</dbReference>
<protein>
    <submittedName>
        <fullName evidence="2">Uncharacterized protein</fullName>
    </submittedName>
</protein>
<comment type="caution">
    <text evidence="2">The sequence shown here is derived from an EMBL/GenBank/DDBJ whole genome shotgun (WGS) entry which is preliminary data.</text>
</comment>
<organism evidence="2 3">
    <name type="scientific">Zosterops borbonicus</name>
    <dbReference type="NCBI Taxonomy" id="364589"/>
    <lineage>
        <taxon>Eukaryota</taxon>
        <taxon>Metazoa</taxon>
        <taxon>Chordata</taxon>
        <taxon>Craniata</taxon>
        <taxon>Vertebrata</taxon>
        <taxon>Euteleostomi</taxon>
        <taxon>Archelosauria</taxon>
        <taxon>Archosauria</taxon>
        <taxon>Dinosauria</taxon>
        <taxon>Saurischia</taxon>
        <taxon>Theropoda</taxon>
        <taxon>Coelurosauria</taxon>
        <taxon>Aves</taxon>
        <taxon>Neognathae</taxon>
        <taxon>Neoaves</taxon>
        <taxon>Telluraves</taxon>
        <taxon>Australaves</taxon>
        <taxon>Passeriformes</taxon>
        <taxon>Sylvioidea</taxon>
        <taxon>Zosteropidae</taxon>
        <taxon>Zosterops</taxon>
    </lineage>
</organism>
<evidence type="ECO:0000256" key="1">
    <source>
        <dbReference type="SAM" id="MobiDB-lite"/>
    </source>
</evidence>
<gene>
    <name evidence="2" type="ORF">HGM15179_013973</name>
</gene>
<sequence>MSNSHPKVDVLRGDPVRMEFAAWITQASQEGTDSPGGLCERKSLVLALSYGAQQGETGIEGVGGGYPRVLMEEEPTQRLQNIWDSVRSEQRQEPKPPRQQPMAAPADGDLIVSEELFVFQRLQMAQAKWCNGFIGQKNGEIGFERSPQMLRFKIILQHQSPPRPSLSGDINKD</sequence>
<keyword evidence="3" id="KW-1185">Reference proteome</keyword>
<evidence type="ECO:0000313" key="3">
    <source>
        <dbReference type="Proteomes" id="UP000796761"/>
    </source>
</evidence>
<dbReference type="EMBL" id="SWJQ01000538">
    <property type="protein sequence ID" value="TRZ13140.1"/>
    <property type="molecule type" value="Genomic_DNA"/>
</dbReference>
<evidence type="ECO:0000313" key="2">
    <source>
        <dbReference type="EMBL" id="TRZ13140.1"/>
    </source>
</evidence>
<name>A0A8K1G745_9PASS</name>
<feature type="compositionally biased region" description="Basic and acidic residues" evidence="1">
    <location>
        <begin position="86"/>
        <end position="96"/>
    </location>
</feature>
<dbReference type="AlphaFoldDB" id="A0A8K1G745"/>
<reference evidence="2" key="1">
    <citation type="submission" date="2019-04" db="EMBL/GenBank/DDBJ databases">
        <title>Genome assembly of Zosterops borbonicus 15179.</title>
        <authorList>
            <person name="Leroy T."/>
            <person name="Anselmetti Y."/>
            <person name="Tilak M.-K."/>
            <person name="Nabholz B."/>
        </authorList>
    </citation>
    <scope>NUCLEOTIDE SEQUENCE</scope>
    <source>
        <strain evidence="2">HGM_15179</strain>
        <tissue evidence="2">Muscle</tissue>
    </source>
</reference>
<feature type="region of interest" description="Disordered" evidence="1">
    <location>
        <begin position="84"/>
        <end position="104"/>
    </location>
</feature>
<proteinExistence type="predicted"/>
<accession>A0A8K1G745</accession>